<dbReference type="InterPro" id="IPR020449">
    <property type="entry name" value="Tscrpt_reg_AraC-type_HTH"/>
</dbReference>
<name>A0AA95NFV6_9BURK</name>
<dbReference type="GO" id="GO:0005829">
    <property type="term" value="C:cytosol"/>
    <property type="evidence" value="ECO:0007669"/>
    <property type="project" value="TreeGrafter"/>
</dbReference>
<keyword evidence="3" id="KW-0804">Transcription</keyword>
<proteinExistence type="predicted"/>
<dbReference type="InterPro" id="IPR032687">
    <property type="entry name" value="AraC-type_N"/>
</dbReference>
<dbReference type="GO" id="GO:0003700">
    <property type="term" value="F:DNA-binding transcription factor activity"/>
    <property type="evidence" value="ECO:0007669"/>
    <property type="project" value="InterPro"/>
</dbReference>
<dbReference type="RefSeq" id="WP_285232647.1">
    <property type="nucleotide sequence ID" value="NZ_CP116346.1"/>
</dbReference>
<evidence type="ECO:0000313" key="6">
    <source>
        <dbReference type="Proteomes" id="UP001177769"/>
    </source>
</evidence>
<dbReference type="EMBL" id="CP116346">
    <property type="protein sequence ID" value="WIT11564.1"/>
    <property type="molecule type" value="Genomic_DNA"/>
</dbReference>
<dbReference type="Gene3D" id="1.10.10.60">
    <property type="entry name" value="Homeodomain-like"/>
    <property type="match status" value="1"/>
</dbReference>
<dbReference type="InterPro" id="IPR018060">
    <property type="entry name" value="HTH_AraC"/>
</dbReference>
<gene>
    <name evidence="5" type="ORF">PFX98_22165</name>
</gene>
<keyword evidence="1" id="KW-0805">Transcription regulation</keyword>
<dbReference type="SUPFAM" id="SSF46689">
    <property type="entry name" value="Homeodomain-like"/>
    <property type="match status" value="1"/>
</dbReference>
<dbReference type="KEGG" id="pais:PFX98_22165"/>
<evidence type="ECO:0000256" key="2">
    <source>
        <dbReference type="ARBA" id="ARBA00023125"/>
    </source>
</evidence>
<dbReference type="AlphaFoldDB" id="A0AA95NFV6"/>
<evidence type="ECO:0000313" key="5">
    <source>
        <dbReference type="EMBL" id="WIT11564.1"/>
    </source>
</evidence>
<dbReference type="Pfam" id="PF12833">
    <property type="entry name" value="HTH_18"/>
    <property type="match status" value="1"/>
</dbReference>
<dbReference type="Pfam" id="PF12625">
    <property type="entry name" value="Arabinose_bd"/>
    <property type="match status" value="1"/>
</dbReference>
<dbReference type="GO" id="GO:0000976">
    <property type="term" value="F:transcription cis-regulatory region binding"/>
    <property type="evidence" value="ECO:0007669"/>
    <property type="project" value="TreeGrafter"/>
</dbReference>
<evidence type="ECO:0000256" key="3">
    <source>
        <dbReference type="ARBA" id="ARBA00023163"/>
    </source>
</evidence>
<protein>
    <submittedName>
        <fullName evidence="5">AraC family transcriptional regulator ligand-binding domain-containing protein</fullName>
    </submittedName>
</protein>
<dbReference type="PROSITE" id="PS01124">
    <property type="entry name" value="HTH_ARAC_FAMILY_2"/>
    <property type="match status" value="1"/>
</dbReference>
<dbReference type="InterPro" id="IPR009057">
    <property type="entry name" value="Homeodomain-like_sf"/>
</dbReference>
<dbReference type="PRINTS" id="PR00032">
    <property type="entry name" value="HTHARAC"/>
</dbReference>
<accession>A0AA95NFV6</accession>
<feature type="domain" description="HTH araC/xylS-type" evidence="4">
    <location>
        <begin position="253"/>
        <end position="350"/>
    </location>
</feature>
<organism evidence="5 6">
    <name type="scientific">Paucibacter sediminis</name>
    <dbReference type="NCBI Taxonomy" id="3019553"/>
    <lineage>
        <taxon>Bacteria</taxon>
        <taxon>Pseudomonadati</taxon>
        <taxon>Pseudomonadota</taxon>
        <taxon>Betaproteobacteria</taxon>
        <taxon>Burkholderiales</taxon>
        <taxon>Sphaerotilaceae</taxon>
        <taxon>Roseateles</taxon>
    </lineage>
</organism>
<dbReference type="PANTHER" id="PTHR47894:SF1">
    <property type="entry name" value="HTH-TYPE TRANSCRIPTIONAL REGULATOR VQSM"/>
    <property type="match status" value="1"/>
</dbReference>
<dbReference type="SMART" id="SM00342">
    <property type="entry name" value="HTH_ARAC"/>
    <property type="match status" value="1"/>
</dbReference>
<sequence>MSATPPPSRPAPAQPRRVPVRYFVLLLDLLRSQGTDVAQLLRMAGVEAERLTQRGATLLPSEIEAFVSSARQLTGRTDLGLEMGRLIKMNSHELLGFGMLSCRNWGEAMQLVARHYHLMTETFSLRYRRIGGGVGEAVYTPLTAMPLETLRFYYEVLAVAHQNQVHLMLGGQEPAYDIYLSMPPPPHAQRYLALGPARFHFDAQALPGVRVLMGADLLDHALAMADANVVREVDERCTALGQRPPAGETGWGDYVRMLLRETPGRLVTLEDLAQRIHVSPRTIDRYLKKEKLQFRSLAERVRFELACELLGEPGATVTQVALQLGFSDSANFSRSFRRVIGITPSEYQQRPRTAATPSA</sequence>
<evidence type="ECO:0000259" key="4">
    <source>
        <dbReference type="PROSITE" id="PS01124"/>
    </source>
</evidence>
<reference evidence="5" key="1">
    <citation type="submission" date="2023-01" db="EMBL/GenBank/DDBJ databases">
        <title>Whole genome sequence of Paucibacter sp. S2-9 isolated from pond sediment.</title>
        <authorList>
            <person name="Jung J.Y."/>
        </authorList>
    </citation>
    <scope>NUCLEOTIDE SEQUENCE</scope>
    <source>
        <strain evidence="5">S2-9</strain>
    </source>
</reference>
<keyword evidence="6" id="KW-1185">Reference proteome</keyword>
<dbReference type="PANTHER" id="PTHR47894">
    <property type="entry name" value="HTH-TYPE TRANSCRIPTIONAL REGULATOR GADX"/>
    <property type="match status" value="1"/>
</dbReference>
<dbReference type="Proteomes" id="UP001177769">
    <property type="component" value="Chromosome"/>
</dbReference>
<keyword evidence="2" id="KW-0238">DNA-binding</keyword>
<evidence type="ECO:0000256" key="1">
    <source>
        <dbReference type="ARBA" id="ARBA00023015"/>
    </source>
</evidence>